<name>A0A927BYC6_9GAMM</name>
<accession>A0A927BYC6</accession>
<comment type="similarity">
    <text evidence="1">Belongs to the membrane fusion protein (MFP) (TC 8.A.1) family.</text>
</comment>
<feature type="domain" description="CusB-like beta-barrel" evidence="4">
    <location>
        <begin position="198"/>
        <end position="267"/>
    </location>
</feature>
<dbReference type="Gene3D" id="2.40.420.20">
    <property type="match status" value="1"/>
</dbReference>
<keyword evidence="2" id="KW-0175">Coiled coil</keyword>
<dbReference type="Pfam" id="PF25917">
    <property type="entry name" value="BSH_RND"/>
    <property type="match status" value="1"/>
</dbReference>
<dbReference type="EMBL" id="JACXLD010000001">
    <property type="protein sequence ID" value="MBD2857819.1"/>
    <property type="molecule type" value="Genomic_DNA"/>
</dbReference>
<dbReference type="Pfam" id="PF25954">
    <property type="entry name" value="Beta-barrel_RND_2"/>
    <property type="match status" value="1"/>
</dbReference>
<dbReference type="Proteomes" id="UP000610558">
    <property type="component" value="Unassembled WGS sequence"/>
</dbReference>
<comment type="caution">
    <text evidence="6">The sequence shown here is derived from an EMBL/GenBank/DDBJ whole genome shotgun (WGS) entry which is preliminary data.</text>
</comment>
<dbReference type="Gene3D" id="2.40.50.100">
    <property type="match status" value="1"/>
</dbReference>
<gene>
    <name evidence="6" type="ORF">IB286_02285</name>
</gene>
<evidence type="ECO:0000256" key="1">
    <source>
        <dbReference type="ARBA" id="ARBA00009477"/>
    </source>
</evidence>
<dbReference type="InterPro" id="IPR006143">
    <property type="entry name" value="RND_pump_MFP"/>
</dbReference>
<reference evidence="6" key="1">
    <citation type="submission" date="2020-09" db="EMBL/GenBank/DDBJ databases">
        <authorList>
            <person name="Yoon J.-W."/>
        </authorList>
    </citation>
    <scope>NUCLEOTIDE SEQUENCE</scope>
    <source>
        <strain evidence="6">KMU-158</strain>
    </source>
</reference>
<dbReference type="PANTHER" id="PTHR30469">
    <property type="entry name" value="MULTIDRUG RESISTANCE PROTEIN MDTA"/>
    <property type="match status" value="1"/>
</dbReference>
<dbReference type="InterPro" id="IPR058625">
    <property type="entry name" value="MdtA-like_BSH"/>
</dbReference>
<feature type="domain" description="YknX-like C-terminal permuted SH3-like" evidence="5">
    <location>
        <begin position="276"/>
        <end position="343"/>
    </location>
</feature>
<dbReference type="NCBIfam" id="TIGR01730">
    <property type="entry name" value="RND_mfp"/>
    <property type="match status" value="1"/>
</dbReference>
<evidence type="ECO:0000313" key="7">
    <source>
        <dbReference type="Proteomes" id="UP000610558"/>
    </source>
</evidence>
<dbReference type="Gene3D" id="1.10.287.470">
    <property type="entry name" value="Helix hairpin bin"/>
    <property type="match status" value="1"/>
</dbReference>
<feature type="coiled-coil region" evidence="2">
    <location>
        <begin position="92"/>
        <end position="162"/>
    </location>
</feature>
<evidence type="ECO:0000313" key="6">
    <source>
        <dbReference type="EMBL" id="MBD2857819.1"/>
    </source>
</evidence>
<sequence length="350" mass="37773">MLNLSPSQRLLATALLTIGLSACEQKLNASAATIPSTPVKIITAEEAPIVSSMEALGTLKALNATTITSSVSEKITALHFQDGQQVKKGDLIATLEQEEEQAQLLAAKAELAEHQREIDRLGKLLQTQAAARTEYDSRLSQRDQAKARIAEVQAKIDERTLRAPFSGHIGLRLVSPGALLSPGTTITTLDQLDILQLDFQLPSRAIPAVQLEQSITATSTSRDETIAGKISAIDSRVDPVSRSLTVRALVNNADLQLKPGMLMKVEILESEHPGFSLPEQTLLNDQDRSYVWLVDEQGKAQQRTVSLGRRHDGLVEIRKGISAGDRVIVEGFLMLRPGAPVSVLSQASGS</sequence>
<dbReference type="Pfam" id="PF25989">
    <property type="entry name" value="YknX_C"/>
    <property type="match status" value="1"/>
</dbReference>
<dbReference type="AlphaFoldDB" id="A0A927BYC6"/>
<dbReference type="Gene3D" id="2.40.30.170">
    <property type="match status" value="1"/>
</dbReference>
<dbReference type="SUPFAM" id="SSF111369">
    <property type="entry name" value="HlyD-like secretion proteins"/>
    <property type="match status" value="1"/>
</dbReference>
<evidence type="ECO:0000256" key="2">
    <source>
        <dbReference type="SAM" id="Coils"/>
    </source>
</evidence>
<dbReference type="GO" id="GO:0015562">
    <property type="term" value="F:efflux transmembrane transporter activity"/>
    <property type="evidence" value="ECO:0007669"/>
    <property type="project" value="TreeGrafter"/>
</dbReference>
<proteinExistence type="inferred from homology"/>
<dbReference type="RefSeq" id="WP_190762035.1">
    <property type="nucleotide sequence ID" value="NZ_JACXLD010000001.1"/>
</dbReference>
<evidence type="ECO:0000259" key="4">
    <source>
        <dbReference type="Pfam" id="PF25954"/>
    </source>
</evidence>
<dbReference type="InterPro" id="IPR058792">
    <property type="entry name" value="Beta-barrel_RND_2"/>
</dbReference>
<dbReference type="PANTHER" id="PTHR30469:SF16">
    <property type="entry name" value="HAE1 FAMILY EFFLUX PUMP MFP COMPONENT"/>
    <property type="match status" value="1"/>
</dbReference>
<protein>
    <submittedName>
        <fullName evidence="6">Efflux RND transporter periplasmic adaptor subunit</fullName>
    </submittedName>
</protein>
<evidence type="ECO:0000259" key="3">
    <source>
        <dbReference type="Pfam" id="PF25917"/>
    </source>
</evidence>
<keyword evidence="7" id="KW-1185">Reference proteome</keyword>
<feature type="domain" description="Multidrug resistance protein MdtA-like barrel-sandwich hybrid" evidence="3">
    <location>
        <begin position="64"/>
        <end position="185"/>
    </location>
</feature>
<dbReference type="InterPro" id="IPR058637">
    <property type="entry name" value="YknX-like_C"/>
</dbReference>
<dbReference type="GO" id="GO:1990281">
    <property type="term" value="C:efflux pump complex"/>
    <property type="evidence" value="ECO:0007669"/>
    <property type="project" value="TreeGrafter"/>
</dbReference>
<dbReference type="FunFam" id="2.40.30.170:FF:000010">
    <property type="entry name" value="Efflux RND transporter periplasmic adaptor subunit"/>
    <property type="match status" value="1"/>
</dbReference>
<organism evidence="6 7">
    <name type="scientific">Spongiibacter pelagi</name>
    <dbReference type="NCBI Taxonomy" id="2760804"/>
    <lineage>
        <taxon>Bacteria</taxon>
        <taxon>Pseudomonadati</taxon>
        <taxon>Pseudomonadota</taxon>
        <taxon>Gammaproteobacteria</taxon>
        <taxon>Cellvibrionales</taxon>
        <taxon>Spongiibacteraceae</taxon>
        <taxon>Spongiibacter</taxon>
    </lineage>
</organism>
<evidence type="ECO:0000259" key="5">
    <source>
        <dbReference type="Pfam" id="PF25989"/>
    </source>
</evidence>